<dbReference type="SMART" id="SM00401">
    <property type="entry name" value="ZnF_GATA"/>
    <property type="match status" value="2"/>
</dbReference>
<feature type="domain" description="GATA-type" evidence="8">
    <location>
        <begin position="184"/>
        <end position="238"/>
    </location>
</feature>
<dbReference type="SUPFAM" id="SSF57716">
    <property type="entry name" value="Glucocorticoid receptor-like (DNA-binding domain)"/>
    <property type="match status" value="2"/>
</dbReference>
<dbReference type="EMBL" id="CAJNOQ010000475">
    <property type="protein sequence ID" value="CAF0805433.1"/>
    <property type="molecule type" value="Genomic_DNA"/>
</dbReference>
<dbReference type="InterPro" id="IPR039355">
    <property type="entry name" value="Transcription_factor_GATA"/>
</dbReference>
<comment type="subcellular location">
    <subcellularLocation>
        <location evidence="1">Nucleus</location>
    </subcellularLocation>
</comment>
<keyword evidence="11" id="KW-1185">Reference proteome</keyword>
<evidence type="ECO:0000256" key="5">
    <source>
        <dbReference type="ARBA" id="ARBA00023242"/>
    </source>
</evidence>
<keyword evidence="3 6" id="KW-0863">Zinc-finger</keyword>
<dbReference type="PANTHER" id="PTHR10071:SF281">
    <property type="entry name" value="BOX A-BINDING FACTOR-RELATED"/>
    <property type="match status" value="1"/>
</dbReference>
<dbReference type="CDD" id="cd00202">
    <property type="entry name" value="ZnF_GATA"/>
    <property type="match status" value="2"/>
</dbReference>
<evidence type="ECO:0000313" key="11">
    <source>
        <dbReference type="Proteomes" id="UP000663829"/>
    </source>
</evidence>
<dbReference type="PROSITE" id="PS50114">
    <property type="entry name" value="GATA_ZN_FINGER_2"/>
    <property type="match status" value="2"/>
</dbReference>
<dbReference type="GO" id="GO:0000981">
    <property type="term" value="F:DNA-binding transcription factor activity, RNA polymerase II-specific"/>
    <property type="evidence" value="ECO:0007669"/>
    <property type="project" value="TreeGrafter"/>
</dbReference>
<evidence type="ECO:0000256" key="6">
    <source>
        <dbReference type="PROSITE-ProRule" id="PRU00094"/>
    </source>
</evidence>
<dbReference type="Gene3D" id="3.30.50.10">
    <property type="entry name" value="Erythroid Transcription Factor GATA-1, subunit A"/>
    <property type="match status" value="2"/>
</dbReference>
<evidence type="ECO:0000259" key="8">
    <source>
        <dbReference type="PROSITE" id="PS50114"/>
    </source>
</evidence>
<feature type="compositionally biased region" description="Low complexity" evidence="7">
    <location>
        <begin position="124"/>
        <end position="148"/>
    </location>
</feature>
<evidence type="ECO:0000256" key="2">
    <source>
        <dbReference type="ARBA" id="ARBA00022723"/>
    </source>
</evidence>
<dbReference type="OrthoDB" id="515401at2759"/>
<dbReference type="PROSITE" id="PS00344">
    <property type="entry name" value="GATA_ZN_FINGER_1"/>
    <property type="match status" value="2"/>
</dbReference>
<evidence type="ECO:0000256" key="4">
    <source>
        <dbReference type="ARBA" id="ARBA00022833"/>
    </source>
</evidence>
<accession>A0A813TA02</accession>
<proteinExistence type="predicted"/>
<dbReference type="FunFam" id="3.30.50.10:FF:000036">
    <property type="entry name" value="Endothelial transcription factor GATA-2"/>
    <property type="match status" value="1"/>
</dbReference>
<feature type="region of interest" description="Disordered" evidence="7">
    <location>
        <begin position="284"/>
        <end position="304"/>
    </location>
</feature>
<evidence type="ECO:0000256" key="7">
    <source>
        <dbReference type="SAM" id="MobiDB-lite"/>
    </source>
</evidence>
<organism evidence="9 11">
    <name type="scientific">Didymodactylos carnosus</name>
    <dbReference type="NCBI Taxonomy" id="1234261"/>
    <lineage>
        <taxon>Eukaryota</taxon>
        <taxon>Metazoa</taxon>
        <taxon>Spiralia</taxon>
        <taxon>Gnathifera</taxon>
        <taxon>Rotifera</taxon>
        <taxon>Eurotatoria</taxon>
        <taxon>Bdelloidea</taxon>
        <taxon>Philodinida</taxon>
        <taxon>Philodinidae</taxon>
        <taxon>Didymodactylos</taxon>
    </lineage>
</organism>
<dbReference type="GO" id="GO:0000122">
    <property type="term" value="P:negative regulation of transcription by RNA polymerase II"/>
    <property type="evidence" value="ECO:0007669"/>
    <property type="project" value="TreeGrafter"/>
</dbReference>
<name>A0A813TA02_9BILA</name>
<dbReference type="Proteomes" id="UP000681722">
    <property type="component" value="Unassembled WGS sequence"/>
</dbReference>
<dbReference type="PRINTS" id="PR00619">
    <property type="entry name" value="GATAZNFINGER"/>
</dbReference>
<evidence type="ECO:0000313" key="10">
    <source>
        <dbReference type="EMBL" id="CAF3590699.1"/>
    </source>
</evidence>
<feature type="domain" description="GATA-type" evidence="8">
    <location>
        <begin position="238"/>
        <end position="291"/>
    </location>
</feature>
<reference evidence="9" key="1">
    <citation type="submission" date="2021-02" db="EMBL/GenBank/DDBJ databases">
        <authorList>
            <person name="Nowell W R."/>
        </authorList>
    </citation>
    <scope>NUCLEOTIDE SEQUENCE</scope>
</reference>
<gene>
    <name evidence="9" type="ORF">GPM918_LOCUS3747</name>
    <name evidence="10" type="ORF">SRO942_LOCUS3742</name>
</gene>
<dbReference type="InterPro" id="IPR013088">
    <property type="entry name" value="Znf_NHR/GATA"/>
</dbReference>
<dbReference type="GO" id="GO:0045165">
    <property type="term" value="P:cell fate commitment"/>
    <property type="evidence" value="ECO:0007669"/>
    <property type="project" value="TreeGrafter"/>
</dbReference>
<protein>
    <recommendedName>
        <fullName evidence="8">GATA-type domain-containing protein</fullName>
    </recommendedName>
</protein>
<keyword evidence="5" id="KW-0539">Nucleus</keyword>
<evidence type="ECO:0000256" key="1">
    <source>
        <dbReference type="ARBA" id="ARBA00004123"/>
    </source>
</evidence>
<dbReference type="FunFam" id="3.30.50.10:FF:000002">
    <property type="entry name" value="Gata transcription factor gatad"/>
    <property type="match status" value="1"/>
</dbReference>
<dbReference type="GO" id="GO:0005634">
    <property type="term" value="C:nucleus"/>
    <property type="evidence" value="ECO:0007669"/>
    <property type="project" value="UniProtKB-SubCell"/>
</dbReference>
<evidence type="ECO:0000313" key="9">
    <source>
        <dbReference type="EMBL" id="CAF0805433.1"/>
    </source>
</evidence>
<dbReference type="GO" id="GO:0008270">
    <property type="term" value="F:zinc ion binding"/>
    <property type="evidence" value="ECO:0007669"/>
    <property type="project" value="UniProtKB-KW"/>
</dbReference>
<sequence length="387" mass="43695">MSMDPLTLEQVGNYANRWNYADNYYGTGSESYYRYPGSMSTFPLPNWMTPESSKAVSQYNNWHHSNAHGQPAPFSSTYPHSHHFSNFQNSYFPPTPPKDQDLDSGKLNSITNTDSSKHSSELFNTTNNSSINLSTTSSNPSSPYSSQTQQHDISNNWALFKDPLNSLWPLKSPNSNKLLKKKPSQEGRECVNCGAKSTPLWRRDGNGNYLCNACGLYHKMNGHNRPLIKPKRRLSTVKKSGVHCSNCNTSTTTLWRRNGNGESVCNACGLYYKLHKVNRPISMKKENIQTRNRKPNSKRKDKDQFPYLLMKNEELGNYYRHYHQSHSAAQYSSSSTMSALNSLHPLAAAVAANFSTSSFISPSKQYLSNDNYLSTNPYLKNTSFLGT</sequence>
<dbReference type="EMBL" id="CAJOBC010000474">
    <property type="protein sequence ID" value="CAF3590699.1"/>
    <property type="molecule type" value="Genomic_DNA"/>
</dbReference>
<evidence type="ECO:0000256" key="3">
    <source>
        <dbReference type="ARBA" id="ARBA00022771"/>
    </source>
</evidence>
<dbReference type="GO" id="GO:0000978">
    <property type="term" value="F:RNA polymerase II cis-regulatory region sequence-specific DNA binding"/>
    <property type="evidence" value="ECO:0007669"/>
    <property type="project" value="TreeGrafter"/>
</dbReference>
<dbReference type="PANTHER" id="PTHR10071">
    <property type="entry name" value="TRANSCRIPTION FACTOR GATA FAMILY MEMBER"/>
    <property type="match status" value="1"/>
</dbReference>
<dbReference type="Pfam" id="PF00320">
    <property type="entry name" value="GATA"/>
    <property type="match status" value="2"/>
</dbReference>
<dbReference type="AlphaFoldDB" id="A0A813TA02"/>
<dbReference type="GO" id="GO:0045944">
    <property type="term" value="P:positive regulation of transcription by RNA polymerase II"/>
    <property type="evidence" value="ECO:0007669"/>
    <property type="project" value="TreeGrafter"/>
</dbReference>
<keyword evidence="2" id="KW-0479">Metal-binding</keyword>
<feature type="region of interest" description="Disordered" evidence="7">
    <location>
        <begin position="86"/>
        <end position="150"/>
    </location>
</feature>
<dbReference type="InterPro" id="IPR000679">
    <property type="entry name" value="Znf_GATA"/>
</dbReference>
<comment type="caution">
    <text evidence="9">The sequence shown here is derived from an EMBL/GenBank/DDBJ whole genome shotgun (WGS) entry which is preliminary data.</text>
</comment>
<keyword evidence="4" id="KW-0862">Zinc</keyword>
<dbReference type="Proteomes" id="UP000663829">
    <property type="component" value="Unassembled WGS sequence"/>
</dbReference>